<dbReference type="Proteomes" id="UP000199242">
    <property type="component" value="Unassembled WGS sequence"/>
</dbReference>
<evidence type="ECO:0000313" key="3">
    <source>
        <dbReference type="Proteomes" id="UP000199242"/>
    </source>
</evidence>
<reference evidence="1 3" key="1">
    <citation type="submission" date="2016-10" db="EMBL/GenBank/DDBJ databases">
        <authorList>
            <person name="Varghese N."/>
            <person name="Submissions S."/>
        </authorList>
    </citation>
    <scope>NUCLEOTIDE SEQUENCE [LARGE SCALE GENOMIC DNA]</scope>
    <source>
        <strain evidence="1 3">CGMCC 1.10941</strain>
    </source>
</reference>
<dbReference type="KEGG" id="ctai:NCTC12078_02012"/>
<keyword evidence="3" id="KW-1185">Reference proteome</keyword>
<accession>A0A1G9KUC6</accession>
<evidence type="ECO:0000313" key="2">
    <source>
        <dbReference type="EMBL" id="VFB03989.1"/>
    </source>
</evidence>
<dbReference type="RefSeq" id="WP_089741571.1">
    <property type="nucleotide sequence ID" value="NZ_FNHD01000002.1"/>
</dbReference>
<dbReference type="EMBL" id="LR215974">
    <property type="protein sequence ID" value="VFB03989.1"/>
    <property type="molecule type" value="Genomic_DNA"/>
</dbReference>
<gene>
    <name evidence="2" type="ORF">NCTC12078_02012</name>
    <name evidence="1" type="ORF">SAMN05216273_10266</name>
</gene>
<evidence type="ECO:0000313" key="1">
    <source>
        <dbReference type="EMBL" id="SDL53103.1"/>
    </source>
</evidence>
<evidence type="ECO:0000313" key="4">
    <source>
        <dbReference type="Proteomes" id="UP000290013"/>
    </source>
</evidence>
<dbReference type="AlphaFoldDB" id="A0A1G9KUC6"/>
<dbReference type="InterPro" id="IPR025850">
    <property type="entry name" value="SUKH-3"/>
</dbReference>
<dbReference type="EMBL" id="FNHD01000002">
    <property type="protein sequence ID" value="SDL53103.1"/>
    <property type="molecule type" value="Genomic_DNA"/>
</dbReference>
<organism evidence="2 4">
    <name type="scientific">Chryseobacterium taihuense</name>
    <dbReference type="NCBI Taxonomy" id="1141221"/>
    <lineage>
        <taxon>Bacteria</taxon>
        <taxon>Pseudomonadati</taxon>
        <taxon>Bacteroidota</taxon>
        <taxon>Flavobacteriia</taxon>
        <taxon>Flavobacteriales</taxon>
        <taxon>Weeksellaceae</taxon>
        <taxon>Chryseobacterium group</taxon>
        <taxon>Chryseobacterium</taxon>
    </lineage>
</organism>
<name>A0A1G9KUC6_9FLAO</name>
<protein>
    <submittedName>
        <fullName evidence="1">SUKH-3 immunity protein</fullName>
    </submittedName>
</protein>
<dbReference type="Proteomes" id="UP000290013">
    <property type="component" value="Chromosome"/>
</dbReference>
<proteinExistence type="predicted"/>
<reference evidence="2 4" key="2">
    <citation type="submission" date="2019-02" db="EMBL/GenBank/DDBJ databases">
        <authorList>
            <consortium name="Pathogen Informatics"/>
        </authorList>
    </citation>
    <scope>NUCLEOTIDE SEQUENCE [LARGE SCALE GENOMIC DNA]</scope>
    <source>
        <strain evidence="2 4">3012STDY6944375</strain>
    </source>
</reference>
<sequence>MFRKEVQEQFKKAGWSSGRNVQTTFNKIKGFDKFPSFLKSFLYEYGGLKLKTLTKYADGSLDFNALAKGYFLVNKYLTEPAYYGGKFTFPIAYYDLDNATLECDADGKIYMSGDFPVLVSDDFKTGIEKVIMEDYSDTLQWNPEIKQWVDEY</sequence>
<dbReference type="OrthoDB" id="1277282at2"/>
<dbReference type="Pfam" id="PF14433">
    <property type="entry name" value="SUKH-3"/>
    <property type="match status" value="1"/>
</dbReference>
<accession>A0A4U8WNQ7</accession>
<dbReference type="STRING" id="1141221.SAMN05216273_10266"/>